<keyword evidence="7 8" id="KW-0472">Membrane</keyword>
<comment type="subcellular location">
    <subcellularLocation>
        <location evidence="1">Cell inner membrane</location>
        <topology evidence="1">Multi-pass membrane protein</topology>
    </subcellularLocation>
</comment>
<evidence type="ECO:0000256" key="3">
    <source>
        <dbReference type="ARBA" id="ARBA00022475"/>
    </source>
</evidence>
<name>A0ABV6GY17_9PAST</name>
<organism evidence="9 10">
    <name type="scientific">Gallibacterium trehalosifermentans</name>
    <dbReference type="NCBI Taxonomy" id="516935"/>
    <lineage>
        <taxon>Bacteria</taxon>
        <taxon>Pseudomonadati</taxon>
        <taxon>Pseudomonadota</taxon>
        <taxon>Gammaproteobacteria</taxon>
        <taxon>Pasteurellales</taxon>
        <taxon>Pasteurellaceae</taxon>
        <taxon>Gallibacterium</taxon>
    </lineage>
</organism>
<evidence type="ECO:0000256" key="5">
    <source>
        <dbReference type="ARBA" id="ARBA00022692"/>
    </source>
</evidence>
<dbReference type="PANTHER" id="PTHR30462">
    <property type="entry name" value="INTERMEMBRANE TRANSPORT PROTEIN PQIB-RELATED"/>
    <property type="match status" value="1"/>
</dbReference>
<dbReference type="RefSeq" id="WP_382367832.1">
    <property type="nucleotide sequence ID" value="NZ_JBHLWB010000001.1"/>
</dbReference>
<dbReference type="InterPro" id="IPR005219">
    <property type="entry name" value="PqiA-like_proteobact"/>
</dbReference>
<feature type="transmembrane region" description="Helical" evidence="8">
    <location>
        <begin position="170"/>
        <end position="192"/>
    </location>
</feature>
<keyword evidence="4" id="KW-0997">Cell inner membrane</keyword>
<feature type="transmembrane region" description="Helical" evidence="8">
    <location>
        <begin position="371"/>
        <end position="394"/>
    </location>
</feature>
<dbReference type="InterPro" id="IPR007498">
    <property type="entry name" value="PqiA-like"/>
</dbReference>
<evidence type="ECO:0000256" key="8">
    <source>
        <dbReference type="SAM" id="Phobius"/>
    </source>
</evidence>
<dbReference type="EMBL" id="JBHLWB010000001">
    <property type="protein sequence ID" value="MFC0308243.1"/>
    <property type="molecule type" value="Genomic_DNA"/>
</dbReference>
<dbReference type="InterPro" id="IPR051800">
    <property type="entry name" value="PqiA-PqiB_transport"/>
</dbReference>
<dbReference type="Proteomes" id="UP001589767">
    <property type="component" value="Unassembled WGS sequence"/>
</dbReference>
<evidence type="ECO:0000256" key="7">
    <source>
        <dbReference type="ARBA" id="ARBA00023136"/>
    </source>
</evidence>
<dbReference type="Pfam" id="PF04403">
    <property type="entry name" value="PqiA"/>
    <property type="match status" value="2"/>
</dbReference>
<dbReference type="PANTHER" id="PTHR30462:SF1">
    <property type="entry name" value="INTERMEMBRANE TRANSPORT PROTEIN YEBS"/>
    <property type="match status" value="1"/>
</dbReference>
<dbReference type="NCBIfam" id="TIGR00155">
    <property type="entry name" value="pqiA_fam"/>
    <property type="match status" value="1"/>
</dbReference>
<accession>A0ABV6GY17</accession>
<protein>
    <submittedName>
        <fullName evidence="9">PqiA/YebS family transporter subunit</fullName>
    </submittedName>
</protein>
<evidence type="ECO:0000313" key="9">
    <source>
        <dbReference type="EMBL" id="MFC0308243.1"/>
    </source>
</evidence>
<sequence>MQIRPLSHHAITERAICCDICDHAMLLPTLQKNQKANCPHCHHTVRVGNLWSLKRCSILALSILILMPFAFSFPLLNIQLLGTPIYTSIWSGIWKMATEGYPYSAFLILVCAIVMPISFILIIILLQICYLFKINAKILLLSLNYIKSWVMLDVYLISLGVAAFKVREYASISFTPYLIPFILVTFLTILLFTKTSPKQFWDNFYPPSFTKCEHLRYCTTCGLSFPATQAIEHFCPRCHATTTVDTNLILQRTWSTLIAGAIMLLPANLLPISVVYVNGVPTADTLMSGVLTFIEMGNYSIAAIVFIASIFVPISKIMIMLYLLGCIHFRHGKNIHLQMKLFAIVHFVGRWSMLDLFVLSLMMSLVTRGQLISFSVGPAAIYFGLAVVLTMISAEVFDTRLLWKNYTNDSEHQ</sequence>
<comment type="similarity">
    <text evidence="2">Belongs to the PqiA family.</text>
</comment>
<proteinExistence type="inferred from homology"/>
<evidence type="ECO:0000256" key="6">
    <source>
        <dbReference type="ARBA" id="ARBA00022989"/>
    </source>
</evidence>
<evidence type="ECO:0000256" key="2">
    <source>
        <dbReference type="ARBA" id="ARBA00007555"/>
    </source>
</evidence>
<feature type="transmembrane region" description="Helical" evidence="8">
    <location>
        <begin position="341"/>
        <end position="365"/>
    </location>
</feature>
<keyword evidence="10" id="KW-1185">Reference proteome</keyword>
<keyword evidence="5 8" id="KW-0812">Transmembrane</keyword>
<feature type="transmembrane region" description="Helical" evidence="8">
    <location>
        <begin position="299"/>
        <end position="329"/>
    </location>
</feature>
<evidence type="ECO:0000313" key="10">
    <source>
        <dbReference type="Proteomes" id="UP001589767"/>
    </source>
</evidence>
<keyword evidence="6 8" id="KW-1133">Transmembrane helix</keyword>
<feature type="transmembrane region" description="Helical" evidence="8">
    <location>
        <begin position="138"/>
        <end position="164"/>
    </location>
</feature>
<evidence type="ECO:0000256" key="1">
    <source>
        <dbReference type="ARBA" id="ARBA00004429"/>
    </source>
</evidence>
<reference evidence="9 10" key="1">
    <citation type="submission" date="2024-09" db="EMBL/GenBank/DDBJ databases">
        <authorList>
            <person name="Sun Q."/>
            <person name="Mori K."/>
        </authorList>
    </citation>
    <scope>NUCLEOTIDE SEQUENCE [LARGE SCALE GENOMIC DNA]</scope>
    <source>
        <strain evidence="9 10">CCM 7539</strain>
    </source>
</reference>
<feature type="transmembrane region" description="Helical" evidence="8">
    <location>
        <begin position="257"/>
        <end position="279"/>
    </location>
</feature>
<keyword evidence="3" id="KW-1003">Cell membrane</keyword>
<feature type="transmembrane region" description="Helical" evidence="8">
    <location>
        <begin position="58"/>
        <end position="81"/>
    </location>
</feature>
<comment type="caution">
    <text evidence="9">The sequence shown here is derived from an EMBL/GenBank/DDBJ whole genome shotgun (WGS) entry which is preliminary data.</text>
</comment>
<evidence type="ECO:0000256" key="4">
    <source>
        <dbReference type="ARBA" id="ARBA00022519"/>
    </source>
</evidence>
<gene>
    <name evidence="9" type="ORF">ACFFHK_00795</name>
</gene>
<feature type="transmembrane region" description="Helical" evidence="8">
    <location>
        <begin position="101"/>
        <end position="126"/>
    </location>
</feature>